<comment type="pathway">
    <text evidence="2">Cofactor biosynthesis; tetrahydrofolate biosynthesis; 2-amino-4-hydroxy-6-hydroxymethyl-7,8-dihydropteridine diphosphate from 7,8-dihydroneopterin triphosphate: step 4/4.</text>
</comment>
<evidence type="ECO:0000256" key="5">
    <source>
        <dbReference type="ARBA" id="ARBA00022741"/>
    </source>
</evidence>
<dbReference type="EMBL" id="CADCWC010000238">
    <property type="protein sequence ID" value="CAA9537945.1"/>
    <property type="molecule type" value="Genomic_DNA"/>
</dbReference>
<dbReference type="PANTHER" id="PTHR43071:SF1">
    <property type="entry name" value="2-AMINO-4-HYDROXY-6-HYDROXYMETHYLDIHYDROPTERIDINE PYROPHOSPHOKINASE"/>
    <property type="match status" value="1"/>
</dbReference>
<keyword evidence="5" id="KW-0547">Nucleotide-binding</keyword>
<feature type="non-terminal residue" evidence="10">
    <location>
        <position position="58"/>
    </location>
</feature>
<gene>
    <name evidence="10" type="ORF">AVDCRST_MAG79-1561</name>
</gene>
<dbReference type="AlphaFoldDB" id="A0A6J4U3R9"/>
<dbReference type="UniPathway" id="UPA00077">
    <property type="reaction ID" value="UER00155"/>
</dbReference>
<evidence type="ECO:0000256" key="7">
    <source>
        <dbReference type="ARBA" id="ARBA00022840"/>
    </source>
</evidence>
<dbReference type="EC" id="2.7.6.3" evidence="3"/>
<proteinExistence type="predicted"/>
<comment type="catalytic activity">
    <reaction evidence="1">
        <text>6-hydroxymethyl-7,8-dihydropterin + ATP = (7,8-dihydropterin-6-yl)methyl diphosphate + AMP + H(+)</text>
        <dbReference type="Rhea" id="RHEA:11412"/>
        <dbReference type="ChEBI" id="CHEBI:15378"/>
        <dbReference type="ChEBI" id="CHEBI:30616"/>
        <dbReference type="ChEBI" id="CHEBI:44841"/>
        <dbReference type="ChEBI" id="CHEBI:72950"/>
        <dbReference type="ChEBI" id="CHEBI:456215"/>
        <dbReference type="EC" id="2.7.6.3"/>
    </reaction>
</comment>
<accession>A0A6J4U3R9</accession>
<evidence type="ECO:0000256" key="4">
    <source>
        <dbReference type="ARBA" id="ARBA00022679"/>
    </source>
</evidence>
<keyword evidence="6 10" id="KW-0418">Kinase</keyword>
<dbReference type="GO" id="GO:0016301">
    <property type="term" value="F:kinase activity"/>
    <property type="evidence" value="ECO:0007669"/>
    <property type="project" value="UniProtKB-KW"/>
</dbReference>
<keyword evidence="4 10" id="KW-0808">Transferase</keyword>
<evidence type="ECO:0000256" key="1">
    <source>
        <dbReference type="ARBA" id="ARBA00000198"/>
    </source>
</evidence>
<organism evidence="10">
    <name type="scientific">uncultured Thermoleophilia bacterium</name>
    <dbReference type="NCBI Taxonomy" id="1497501"/>
    <lineage>
        <taxon>Bacteria</taxon>
        <taxon>Bacillati</taxon>
        <taxon>Actinomycetota</taxon>
        <taxon>Thermoleophilia</taxon>
        <taxon>environmental samples</taxon>
    </lineage>
</organism>
<evidence type="ECO:0000256" key="6">
    <source>
        <dbReference type="ARBA" id="ARBA00022777"/>
    </source>
</evidence>
<dbReference type="Gene3D" id="3.30.70.560">
    <property type="entry name" value="7,8-Dihydro-6-hydroxymethylpterin-pyrophosphokinase HPPK"/>
    <property type="match status" value="1"/>
</dbReference>
<evidence type="ECO:0000259" key="9">
    <source>
        <dbReference type="Pfam" id="PF01288"/>
    </source>
</evidence>
<feature type="domain" description="7,8-dihydro-6-hydroxymethylpterin-pyrophosphokinase" evidence="9">
    <location>
        <begin position="2"/>
        <end position="53"/>
    </location>
</feature>
<dbReference type="InterPro" id="IPR035907">
    <property type="entry name" value="Hppk_sf"/>
</dbReference>
<sequence length="58" mass="6337">MLASSPVYETEPVGEVLDQPDFLNACVRVCTELAPEALLDACKEVERVLGRRPGVRHG</sequence>
<evidence type="ECO:0000256" key="8">
    <source>
        <dbReference type="ARBA" id="ARBA00022909"/>
    </source>
</evidence>
<protein>
    <recommendedName>
        <fullName evidence="3">2-amino-4-hydroxy-6-hydroxymethyldihydropteridine diphosphokinase</fullName>
        <ecNumber evidence="3">2.7.6.3</ecNumber>
    </recommendedName>
</protein>
<reference evidence="10" key="1">
    <citation type="submission" date="2020-02" db="EMBL/GenBank/DDBJ databases">
        <authorList>
            <person name="Meier V. D."/>
        </authorList>
    </citation>
    <scope>NUCLEOTIDE SEQUENCE</scope>
    <source>
        <strain evidence="10">AVDCRST_MAG79</strain>
    </source>
</reference>
<evidence type="ECO:0000256" key="2">
    <source>
        <dbReference type="ARBA" id="ARBA00005051"/>
    </source>
</evidence>
<dbReference type="Pfam" id="PF01288">
    <property type="entry name" value="HPPK"/>
    <property type="match status" value="1"/>
</dbReference>
<keyword evidence="7" id="KW-0067">ATP-binding</keyword>
<keyword evidence="8" id="KW-0289">Folate biosynthesis</keyword>
<dbReference type="GO" id="GO:0046654">
    <property type="term" value="P:tetrahydrofolate biosynthetic process"/>
    <property type="evidence" value="ECO:0007669"/>
    <property type="project" value="UniProtKB-UniPathway"/>
</dbReference>
<name>A0A6J4U3R9_9ACTN</name>
<dbReference type="SUPFAM" id="SSF55083">
    <property type="entry name" value="6-hydroxymethyl-7,8-dihydropterin pyrophosphokinase, HPPK"/>
    <property type="match status" value="1"/>
</dbReference>
<dbReference type="GO" id="GO:0003848">
    <property type="term" value="F:2-amino-4-hydroxy-6-hydroxymethyldihydropteridine diphosphokinase activity"/>
    <property type="evidence" value="ECO:0007669"/>
    <property type="project" value="UniProtKB-EC"/>
</dbReference>
<dbReference type="InterPro" id="IPR000550">
    <property type="entry name" value="Hppk"/>
</dbReference>
<dbReference type="GO" id="GO:0005524">
    <property type="term" value="F:ATP binding"/>
    <property type="evidence" value="ECO:0007669"/>
    <property type="project" value="UniProtKB-KW"/>
</dbReference>
<dbReference type="GO" id="GO:0046656">
    <property type="term" value="P:folic acid biosynthetic process"/>
    <property type="evidence" value="ECO:0007669"/>
    <property type="project" value="UniProtKB-KW"/>
</dbReference>
<dbReference type="PANTHER" id="PTHR43071">
    <property type="entry name" value="2-AMINO-4-HYDROXY-6-HYDROXYMETHYLDIHYDROPTERIDINE PYROPHOSPHOKINASE"/>
    <property type="match status" value="1"/>
</dbReference>
<evidence type="ECO:0000313" key="10">
    <source>
        <dbReference type="EMBL" id="CAA9537945.1"/>
    </source>
</evidence>
<evidence type="ECO:0000256" key="3">
    <source>
        <dbReference type="ARBA" id="ARBA00013253"/>
    </source>
</evidence>